<dbReference type="PROSITE" id="PS50931">
    <property type="entry name" value="HTH_LYSR"/>
    <property type="match status" value="1"/>
</dbReference>
<dbReference type="Gene3D" id="3.40.190.10">
    <property type="entry name" value="Periplasmic binding protein-like II"/>
    <property type="match status" value="2"/>
</dbReference>
<gene>
    <name evidence="5" type="ordered locus">ACMV_19350</name>
</gene>
<protein>
    <submittedName>
        <fullName evidence="5">LysR family transcriptional regulator</fullName>
    </submittedName>
</protein>
<dbReference type="InterPro" id="IPR036388">
    <property type="entry name" value="WH-like_DNA-bd_sf"/>
</dbReference>
<dbReference type="InterPro" id="IPR050389">
    <property type="entry name" value="LysR-type_TF"/>
</dbReference>
<dbReference type="KEGG" id="amv:ACMV_19350"/>
<dbReference type="InterPro" id="IPR005119">
    <property type="entry name" value="LysR_subst-bd"/>
</dbReference>
<evidence type="ECO:0000256" key="4">
    <source>
        <dbReference type="ARBA" id="ARBA00023163"/>
    </source>
</evidence>
<dbReference type="HOGENOM" id="CLU_039613_39_0_5"/>
<keyword evidence="3" id="KW-0238">DNA-binding</keyword>
<comment type="similarity">
    <text evidence="1">Belongs to the LysR transcriptional regulatory family.</text>
</comment>
<dbReference type="EMBL" id="AP012035">
    <property type="protein sequence ID" value="BAJ81282.1"/>
    <property type="molecule type" value="Genomic_DNA"/>
</dbReference>
<dbReference type="Pfam" id="PF00126">
    <property type="entry name" value="HTH_1"/>
    <property type="match status" value="1"/>
</dbReference>
<organism evidence="5 6">
    <name type="scientific">Acidiphilium multivorum (strain DSM 11245 / JCM 8867 / NBRC 100883 / AIU 301)</name>
    <dbReference type="NCBI Taxonomy" id="926570"/>
    <lineage>
        <taxon>Bacteria</taxon>
        <taxon>Pseudomonadati</taxon>
        <taxon>Pseudomonadota</taxon>
        <taxon>Alphaproteobacteria</taxon>
        <taxon>Acetobacterales</taxon>
        <taxon>Acidocellaceae</taxon>
        <taxon>Acidiphilium</taxon>
    </lineage>
</organism>
<dbReference type="OrthoDB" id="9774011at2"/>
<dbReference type="PANTHER" id="PTHR30118:SF15">
    <property type="entry name" value="TRANSCRIPTIONAL REGULATORY PROTEIN"/>
    <property type="match status" value="1"/>
</dbReference>
<dbReference type="GO" id="GO:0003677">
    <property type="term" value="F:DNA binding"/>
    <property type="evidence" value="ECO:0007669"/>
    <property type="project" value="UniProtKB-KW"/>
</dbReference>
<evidence type="ECO:0000256" key="2">
    <source>
        <dbReference type="ARBA" id="ARBA00023015"/>
    </source>
</evidence>
<reference evidence="5 6" key="1">
    <citation type="submission" date="2010-12" db="EMBL/GenBank/DDBJ databases">
        <title>Whole genome sequence of Acidiphilium multivorum AIU301.</title>
        <authorList>
            <person name="Narita-Yamada S."/>
            <person name="Nakamura S."/>
            <person name="Ito N."/>
            <person name="Takarada H."/>
            <person name="Katano Y."/>
            <person name="Nakazawa H."/>
            <person name="Hosoyama A."/>
            <person name="Yamada R."/>
            <person name="Fujita N."/>
        </authorList>
    </citation>
    <scope>NUCLEOTIDE SEQUENCE [LARGE SCALE GENOMIC DNA]</scope>
    <source>
        <strain evidence="6">DSM 11245 / JCM 8867 / AIU301</strain>
    </source>
</reference>
<proteinExistence type="inferred from homology"/>
<keyword evidence="6" id="KW-1185">Reference proteome</keyword>
<dbReference type="RefSeq" id="WP_013640302.1">
    <property type="nucleotide sequence ID" value="NC_015186.1"/>
</dbReference>
<sequence>MRSIDHFNLRSFDLNLLAAFDALMTERSVTRAAQRLKLGQPAMSHALSTPRLLLDDEVLVRVGTAMNPTAKAIALAPRLRELLLQIQNTLTDGKPFDPQSETRIVRLGFSSELEILLLPRLTAYLQAHAPGISLLTRSVARGDAHRMLDNGELDLAIGCFDYELERHCGTPLFEQSLACCFNPDLVQPGLPLTAADYIAHPHALMTLKDDIQGCLSEALARAGKALHVVLAASDFLTVLATAAEAPVIATLPARMAARYAPRFGLTVAEIPLDLRLPSVALVWSMQNDRDPALAWLRAQVVPLLQAASASEIARSSVRQPS</sequence>
<evidence type="ECO:0000313" key="6">
    <source>
        <dbReference type="Proteomes" id="UP000007100"/>
    </source>
</evidence>
<keyword evidence="2" id="KW-0805">Transcription regulation</keyword>
<dbReference type="Pfam" id="PF03466">
    <property type="entry name" value="LysR_substrate"/>
    <property type="match status" value="1"/>
</dbReference>
<dbReference type="SUPFAM" id="SSF53850">
    <property type="entry name" value="Periplasmic binding protein-like II"/>
    <property type="match status" value="1"/>
</dbReference>
<accession>F0IZS2</accession>
<dbReference type="AlphaFoldDB" id="F0IZS2"/>
<dbReference type="PANTHER" id="PTHR30118">
    <property type="entry name" value="HTH-TYPE TRANSCRIPTIONAL REGULATOR LEUO-RELATED"/>
    <property type="match status" value="1"/>
</dbReference>
<dbReference type="InterPro" id="IPR036390">
    <property type="entry name" value="WH_DNA-bd_sf"/>
</dbReference>
<name>F0IZS2_ACIMA</name>
<dbReference type="SUPFAM" id="SSF46785">
    <property type="entry name" value="Winged helix' DNA-binding domain"/>
    <property type="match status" value="1"/>
</dbReference>
<dbReference type="GO" id="GO:0003700">
    <property type="term" value="F:DNA-binding transcription factor activity"/>
    <property type="evidence" value="ECO:0007669"/>
    <property type="project" value="InterPro"/>
</dbReference>
<evidence type="ECO:0000256" key="1">
    <source>
        <dbReference type="ARBA" id="ARBA00009437"/>
    </source>
</evidence>
<dbReference type="InterPro" id="IPR000847">
    <property type="entry name" value="LysR_HTH_N"/>
</dbReference>
<evidence type="ECO:0000256" key="3">
    <source>
        <dbReference type="ARBA" id="ARBA00023125"/>
    </source>
</evidence>
<dbReference type="Gene3D" id="1.10.10.10">
    <property type="entry name" value="Winged helix-like DNA-binding domain superfamily/Winged helix DNA-binding domain"/>
    <property type="match status" value="1"/>
</dbReference>
<keyword evidence="4" id="KW-0804">Transcription</keyword>
<dbReference type="Proteomes" id="UP000007100">
    <property type="component" value="Chromosome"/>
</dbReference>
<evidence type="ECO:0000313" key="5">
    <source>
        <dbReference type="EMBL" id="BAJ81282.1"/>
    </source>
</evidence>